<organism evidence="4 5">
    <name type="scientific">Candidatus Alectryocaccomicrobium excrementavium</name>
    <dbReference type="NCBI Taxonomy" id="2840668"/>
    <lineage>
        <taxon>Bacteria</taxon>
        <taxon>Bacillati</taxon>
        <taxon>Bacillota</taxon>
        <taxon>Clostridia</taxon>
        <taxon>Candidatus Alectryocaccomicrobium</taxon>
    </lineage>
</organism>
<accession>A0A9D1G135</accession>
<reference evidence="4" key="2">
    <citation type="journal article" date="2021" name="PeerJ">
        <title>Extensive microbial diversity within the chicken gut microbiome revealed by metagenomics and culture.</title>
        <authorList>
            <person name="Gilroy R."/>
            <person name="Ravi A."/>
            <person name="Getino M."/>
            <person name="Pursley I."/>
            <person name="Horton D.L."/>
            <person name="Alikhan N.F."/>
            <person name="Baker D."/>
            <person name="Gharbi K."/>
            <person name="Hall N."/>
            <person name="Watson M."/>
            <person name="Adriaenssens E.M."/>
            <person name="Foster-Nyarko E."/>
            <person name="Jarju S."/>
            <person name="Secka A."/>
            <person name="Antonio M."/>
            <person name="Oren A."/>
            <person name="Chaudhuri R.R."/>
            <person name="La Ragione R."/>
            <person name="Hildebrand F."/>
            <person name="Pallen M.J."/>
        </authorList>
    </citation>
    <scope>NUCLEOTIDE SEQUENCE</scope>
    <source>
        <strain evidence="4">13766</strain>
    </source>
</reference>
<keyword evidence="2" id="KW-0418">Kinase</keyword>
<reference evidence="4" key="1">
    <citation type="submission" date="2020-10" db="EMBL/GenBank/DDBJ databases">
        <authorList>
            <person name="Gilroy R."/>
        </authorList>
    </citation>
    <scope>NUCLEOTIDE SEQUENCE</scope>
    <source>
        <strain evidence="4">13766</strain>
    </source>
</reference>
<evidence type="ECO:0000313" key="5">
    <source>
        <dbReference type="Proteomes" id="UP000824140"/>
    </source>
</evidence>
<evidence type="ECO:0000313" key="4">
    <source>
        <dbReference type="EMBL" id="HIS93154.1"/>
    </source>
</evidence>
<feature type="domain" description="Carbohydrate kinase PfkB" evidence="3">
    <location>
        <begin position="9"/>
        <end position="292"/>
    </location>
</feature>
<evidence type="ECO:0000256" key="1">
    <source>
        <dbReference type="ARBA" id="ARBA00022679"/>
    </source>
</evidence>
<sequence length="310" mass="33502">MDRLWNEIIGIGAAVYDTLMVVDRFPAEDTKLEGRETRVQGGGPCATALVAAQKLGCNTAYMGTMGDDLFGQFLRNDFLRWGVDTRFVTLVPGAISFHSVVLLNQRTSSRTCIWNRGTVPPPDAALLDAEALAHAKVLHLDGHMLDAALCAARLCRQSGAKVSYDAGGTYPGVERLLPLVDWLIPSEEFALKITGADSAQSAAQRLYKTYRPELIAITQGARGGLLLDEKGLRRYDSFPVEAKDTNGCGDTFHGAFIAGMLQGMDAGTACEYASAAAAIKCTRLGAREGMPTDEECRAFLHSRGRRIFHG</sequence>
<dbReference type="InterPro" id="IPR011611">
    <property type="entry name" value="PfkB_dom"/>
</dbReference>
<evidence type="ECO:0000256" key="2">
    <source>
        <dbReference type="ARBA" id="ARBA00022777"/>
    </source>
</evidence>
<protein>
    <recommendedName>
        <fullName evidence="3">Carbohydrate kinase PfkB domain-containing protein</fullName>
    </recommendedName>
</protein>
<dbReference type="PANTHER" id="PTHR42774">
    <property type="entry name" value="PHOSPHOTRANSFERASE SYSTEM TRANSPORT PROTEIN"/>
    <property type="match status" value="1"/>
</dbReference>
<name>A0A9D1G135_9FIRM</name>
<dbReference type="AlphaFoldDB" id="A0A9D1G135"/>
<evidence type="ECO:0000259" key="3">
    <source>
        <dbReference type="Pfam" id="PF00294"/>
    </source>
</evidence>
<comment type="caution">
    <text evidence="4">The sequence shown here is derived from an EMBL/GenBank/DDBJ whole genome shotgun (WGS) entry which is preliminary data.</text>
</comment>
<dbReference type="Gene3D" id="3.40.1190.20">
    <property type="match status" value="1"/>
</dbReference>
<dbReference type="InterPro" id="IPR029056">
    <property type="entry name" value="Ribokinase-like"/>
</dbReference>
<dbReference type="PRINTS" id="PR00990">
    <property type="entry name" value="RIBOKINASE"/>
</dbReference>
<dbReference type="Pfam" id="PF00294">
    <property type="entry name" value="PfkB"/>
    <property type="match status" value="1"/>
</dbReference>
<proteinExistence type="predicted"/>
<dbReference type="SUPFAM" id="SSF53613">
    <property type="entry name" value="Ribokinase-like"/>
    <property type="match status" value="1"/>
</dbReference>
<dbReference type="GO" id="GO:0016301">
    <property type="term" value="F:kinase activity"/>
    <property type="evidence" value="ECO:0007669"/>
    <property type="project" value="UniProtKB-KW"/>
</dbReference>
<dbReference type="InterPro" id="IPR002139">
    <property type="entry name" value="Ribo/fructo_kinase"/>
</dbReference>
<dbReference type="Proteomes" id="UP000824140">
    <property type="component" value="Unassembled WGS sequence"/>
</dbReference>
<dbReference type="EMBL" id="DVJN01000183">
    <property type="protein sequence ID" value="HIS93154.1"/>
    <property type="molecule type" value="Genomic_DNA"/>
</dbReference>
<dbReference type="InterPro" id="IPR052562">
    <property type="entry name" value="Ketohexokinase-related"/>
</dbReference>
<gene>
    <name evidence="4" type="ORF">IAA84_09090</name>
</gene>
<keyword evidence="1" id="KW-0808">Transferase</keyword>
<dbReference type="PANTHER" id="PTHR42774:SF3">
    <property type="entry name" value="KETOHEXOKINASE"/>
    <property type="match status" value="1"/>
</dbReference>